<sequence length="69" mass="8076">MNLLESRKDENQSVYWHQQAADNKNTSANIYLAKCYRLAFECYKKSAKHFDDEKNGEGVYADELLKANR</sequence>
<organism evidence="1 2">
    <name type="scientific">Rhizophagus irregularis</name>
    <dbReference type="NCBI Taxonomy" id="588596"/>
    <lineage>
        <taxon>Eukaryota</taxon>
        <taxon>Fungi</taxon>
        <taxon>Fungi incertae sedis</taxon>
        <taxon>Mucoromycota</taxon>
        <taxon>Glomeromycotina</taxon>
        <taxon>Glomeromycetes</taxon>
        <taxon>Glomerales</taxon>
        <taxon>Glomeraceae</taxon>
        <taxon>Rhizophagus</taxon>
    </lineage>
</organism>
<evidence type="ECO:0000313" key="2">
    <source>
        <dbReference type="Proteomes" id="UP000232688"/>
    </source>
</evidence>
<dbReference type="Proteomes" id="UP000232688">
    <property type="component" value="Unassembled WGS sequence"/>
</dbReference>
<dbReference type="VEuPathDB" id="FungiDB:RhiirFUN_024462"/>
<dbReference type="EMBL" id="LLXH01000925">
    <property type="protein sequence ID" value="PKC61888.1"/>
    <property type="molecule type" value="Genomic_DNA"/>
</dbReference>
<reference evidence="1 2" key="1">
    <citation type="submission" date="2017-10" db="EMBL/GenBank/DDBJ databases">
        <title>Extensive intraspecific genome diversity in a model arbuscular mycorrhizal fungus.</title>
        <authorList>
            <person name="Chen E.C.H."/>
            <person name="Morin E."/>
            <person name="Baudet D."/>
            <person name="Noel J."/>
            <person name="Ndikumana S."/>
            <person name="Charron P."/>
            <person name="St-Onge C."/>
            <person name="Giorgi J."/>
            <person name="Grigoriev I.V."/>
            <person name="Roux C."/>
            <person name="Martin F.M."/>
            <person name="Corradi N."/>
        </authorList>
    </citation>
    <scope>NUCLEOTIDE SEQUENCE [LARGE SCALE GENOMIC DNA]</scope>
    <source>
        <strain evidence="1 2">A1</strain>
    </source>
</reference>
<gene>
    <name evidence="1" type="ORF">RhiirA1_465877</name>
</gene>
<name>A0A2I1EU96_9GLOM</name>
<dbReference type="OrthoDB" id="2384430at2759"/>
<proteinExistence type="predicted"/>
<dbReference type="VEuPathDB" id="FungiDB:RhiirA1_465877"/>
<protein>
    <submittedName>
        <fullName evidence="1">Uncharacterized protein</fullName>
    </submittedName>
</protein>
<comment type="caution">
    <text evidence="1">The sequence shown here is derived from an EMBL/GenBank/DDBJ whole genome shotgun (WGS) entry which is preliminary data.</text>
</comment>
<reference evidence="1 2" key="2">
    <citation type="submission" date="2017-10" db="EMBL/GenBank/DDBJ databases">
        <title>Genome analyses suggest a sexual origin of heterokaryosis in a supposedly ancient asexual fungus.</title>
        <authorList>
            <person name="Corradi N."/>
            <person name="Sedzielewska K."/>
            <person name="Noel J."/>
            <person name="Charron P."/>
            <person name="Farinelli L."/>
            <person name="Marton T."/>
            <person name="Kruger M."/>
            <person name="Pelin A."/>
            <person name="Brachmann A."/>
            <person name="Corradi N."/>
        </authorList>
    </citation>
    <scope>NUCLEOTIDE SEQUENCE [LARGE SCALE GENOMIC DNA]</scope>
    <source>
        <strain evidence="1 2">A1</strain>
    </source>
</reference>
<dbReference type="AlphaFoldDB" id="A0A2I1EU96"/>
<dbReference type="SUPFAM" id="SSF81901">
    <property type="entry name" value="HCP-like"/>
    <property type="match status" value="1"/>
</dbReference>
<accession>A0A2I1EU96</accession>
<dbReference type="Gene3D" id="1.25.40.10">
    <property type="entry name" value="Tetratricopeptide repeat domain"/>
    <property type="match status" value="1"/>
</dbReference>
<evidence type="ECO:0000313" key="1">
    <source>
        <dbReference type="EMBL" id="PKC61888.1"/>
    </source>
</evidence>
<dbReference type="InterPro" id="IPR011990">
    <property type="entry name" value="TPR-like_helical_dom_sf"/>
</dbReference>